<dbReference type="RefSeq" id="WP_073118495.1">
    <property type="nucleotide sequence ID" value="NZ_BMEN01000001.1"/>
</dbReference>
<name>A0A1M5TC82_9FLAO</name>
<proteinExistence type="predicted"/>
<keyword evidence="2" id="KW-1185">Reference proteome</keyword>
<evidence type="ECO:0000313" key="2">
    <source>
        <dbReference type="Proteomes" id="UP000184109"/>
    </source>
</evidence>
<dbReference type="Proteomes" id="UP000184109">
    <property type="component" value="Unassembled WGS sequence"/>
</dbReference>
<sequence length="168" mass="19255">MKNIFLIIFSTILLISCKEEKEISSINPVNWEKRISKITDENFISGATHLSVYSQVYSYTEHKKHSLTVTVSMRNTDRQDTIYIKKADYYDTHGKLIRSYFNHPIYLAPMETVEIVIDETDKEGGTGGNFMFDWIIKQESNQPLFEAVMISTSGQQGLSFTTTGVKVH</sequence>
<dbReference type="STRING" id="1195760.SAMN05444281_0812"/>
<evidence type="ECO:0000313" key="1">
    <source>
        <dbReference type="EMBL" id="SHH48328.1"/>
    </source>
</evidence>
<dbReference type="EMBL" id="FQXQ01000001">
    <property type="protein sequence ID" value="SHH48328.1"/>
    <property type="molecule type" value="Genomic_DNA"/>
</dbReference>
<dbReference type="InterPro" id="IPR021471">
    <property type="entry name" value="DUF3124"/>
</dbReference>
<dbReference type="AlphaFoldDB" id="A0A1M5TC82"/>
<dbReference type="Pfam" id="PF11322">
    <property type="entry name" value="DUF3124"/>
    <property type="match status" value="1"/>
</dbReference>
<accession>A0A1M5TC82</accession>
<dbReference type="OrthoDB" id="283474at2"/>
<evidence type="ECO:0008006" key="3">
    <source>
        <dbReference type="Google" id="ProtNLM"/>
    </source>
</evidence>
<protein>
    <recommendedName>
        <fullName evidence="3">DUF3124 domain-containing protein</fullName>
    </recommendedName>
</protein>
<gene>
    <name evidence="1" type="ORF">SAMN05444281_0812</name>
</gene>
<organism evidence="1 2">
    <name type="scientific">Wenyingzhuangia marina</name>
    <dbReference type="NCBI Taxonomy" id="1195760"/>
    <lineage>
        <taxon>Bacteria</taxon>
        <taxon>Pseudomonadati</taxon>
        <taxon>Bacteroidota</taxon>
        <taxon>Flavobacteriia</taxon>
        <taxon>Flavobacteriales</taxon>
        <taxon>Flavobacteriaceae</taxon>
        <taxon>Wenyingzhuangia</taxon>
    </lineage>
</organism>
<dbReference type="PROSITE" id="PS51257">
    <property type="entry name" value="PROKAR_LIPOPROTEIN"/>
    <property type="match status" value="1"/>
</dbReference>
<reference evidence="2" key="1">
    <citation type="submission" date="2016-11" db="EMBL/GenBank/DDBJ databases">
        <authorList>
            <person name="Varghese N."/>
            <person name="Submissions S."/>
        </authorList>
    </citation>
    <scope>NUCLEOTIDE SEQUENCE [LARGE SCALE GENOMIC DNA]</scope>
    <source>
        <strain evidence="2">DSM 100572</strain>
    </source>
</reference>